<sequence>MSVERIGVSSVEKIINQMGMIFREQPVDDYGIDAQIEIVENKCATGKLIAVQIKSGNSYFKELTPNSIIYRGKRKHYDYWLNHSLPVIIVLYDPEKDKCYWNIVNKETAILSEQNWKIEISFSNLLENSKSSLIKIADRLTEYEKKFNTFLFAKPWMKQIIYGNRIVLNVEEWINKSSGRGTFKLKIIDKNGNDRQVVNSTFIGFGTKPYNQIFQELFPWAFITIDYNYYKDYDSIAMRDNDYEAAEYTYFDSVGAVFDMSEFKYIVPKDALPIKKWMCDPCNIRPYSIGGGEVAFYQLILELNDVAKAFLILDDFINETNFYTLLS</sequence>
<dbReference type="AlphaFoldDB" id="A0A2T3G6Y4"/>
<accession>A0A2T3G6Y4</accession>
<protein>
    <submittedName>
        <fullName evidence="2">DUF4365 domain-containing protein</fullName>
    </submittedName>
</protein>
<dbReference type="Proteomes" id="UP000240974">
    <property type="component" value="Unassembled WGS sequence"/>
</dbReference>
<dbReference type="RefSeq" id="WP_032090444.1">
    <property type="nucleotide sequence ID" value="NZ_CAKMUM010000002.1"/>
</dbReference>
<gene>
    <name evidence="2" type="ORF">C7U54_00870</name>
</gene>
<comment type="caution">
    <text evidence="2">The sequence shown here is derived from an EMBL/GenBank/DDBJ whole genome shotgun (WGS) entry which is preliminary data.</text>
</comment>
<dbReference type="Pfam" id="PF14280">
    <property type="entry name" value="DUF4365"/>
    <property type="match status" value="1"/>
</dbReference>
<proteinExistence type="predicted"/>
<name>A0A2T3G6Y4_9FIRM</name>
<evidence type="ECO:0000313" key="2">
    <source>
        <dbReference type="EMBL" id="PST43296.1"/>
    </source>
</evidence>
<organism evidence="2 3">
    <name type="scientific">Faecalibacillus intestinalis</name>
    <dbReference type="NCBI Taxonomy" id="1982626"/>
    <lineage>
        <taxon>Bacteria</taxon>
        <taxon>Bacillati</taxon>
        <taxon>Bacillota</taxon>
        <taxon>Erysipelotrichia</taxon>
        <taxon>Erysipelotrichales</taxon>
        <taxon>Coprobacillaceae</taxon>
        <taxon>Faecalibacillus</taxon>
    </lineage>
</organism>
<dbReference type="InterPro" id="IPR025375">
    <property type="entry name" value="DUF4365"/>
</dbReference>
<keyword evidence="3" id="KW-1185">Reference proteome</keyword>
<evidence type="ECO:0000313" key="3">
    <source>
        <dbReference type="Proteomes" id="UP000240974"/>
    </source>
</evidence>
<dbReference type="EMBL" id="PYLQ01000001">
    <property type="protein sequence ID" value="PST43296.1"/>
    <property type="molecule type" value="Genomic_DNA"/>
</dbReference>
<evidence type="ECO:0000259" key="1">
    <source>
        <dbReference type="Pfam" id="PF14280"/>
    </source>
</evidence>
<reference evidence="2 3" key="1">
    <citation type="journal article" date="2019" name="Int. J. Syst. Evol. Microbiol.">
        <title>Faecalibacillus intestinalis gen. nov., sp. nov. and Faecalibacillus faecis sp. nov., isolated from human faeces.</title>
        <authorList>
            <person name="Seo B."/>
            <person name="Jeon K."/>
            <person name="Baek I."/>
            <person name="Lee Y.M."/>
            <person name="Baek K."/>
            <person name="Ko G."/>
        </authorList>
    </citation>
    <scope>NUCLEOTIDE SEQUENCE [LARGE SCALE GENOMIC DNA]</scope>
    <source>
        <strain evidence="2 3">SNUG30099</strain>
    </source>
</reference>
<feature type="domain" description="DUF4365" evidence="1">
    <location>
        <begin position="4"/>
        <end position="132"/>
    </location>
</feature>